<sequence length="79" mass="9252">MKRRWKYFLALNQIIATLVINLQGPSTDQSEHLEPCCGVPGHFRKEGERGRSRGRIAPNDIKDQWDKGVSSDYRRRRQQ</sequence>
<evidence type="ECO:0000313" key="4">
    <source>
        <dbReference type="Proteomes" id="UP001054945"/>
    </source>
</evidence>
<keyword evidence="4" id="KW-1185">Reference proteome</keyword>
<evidence type="ECO:0008006" key="5">
    <source>
        <dbReference type="Google" id="ProtNLM"/>
    </source>
</evidence>
<accession>A0AAV4S630</accession>
<dbReference type="EMBL" id="BPLR01008883">
    <property type="protein sequence ID" value="GIY27935.1"/>
    <property type="molecule type" value="Genomic_DNA"/>
</dbReference>
<feature type="signal peptide" evidence="2">
    <location>
        <begin position="1"/>
        <end position="24"/>
    </location>
</feature>
<comment type="caution">
    <text evidence="3">The sequence shown here is derived from an EMBL/GenBank/DDBJ whole genome shotgun (WGS) entry which is preliminary data.</text>
</comment>
<feature type="region of interest" description="Disordered" evidence="1">
    <location>
        <begin position="41"/>
        <end position="79"/>
    </location>
</feature>
<name>A0AAV4S630_CAEEX</name>
<evidence type="ECO:0000256" key="1">
    <source>
        <dbReference type="SAM" id="MobiDB-lite"/>
    </source>
</evidence>
<dbReference type="Proteomes" id="UP001054945">
    <property type="component" value="Unassembled WGS sequence"/>
</dbReference>
<evidence type="ECO:0000256" key="2">
    <source>
        <dbReference type="SAM" id="SignalP"/>
    </source>
</evidence>
<protein>
    <recommendedName>
        <fullName evidence="5">Secreted protein</fullName>
    </recommendedName>
</protein>
<reference evidence="3 4" key="1">
    <citation type="submission" date="2021-06" db="EMBL/GenBank/DDBJ databases">
        <title>Caerostris extrusa draft genome.</title>
        <authorList>
            <person name="Kono N."/>
            <person name="Arakawa K."/>
        </authorList>
    </citation>
    <scope>NUCLEOTIDE SEQUENCE [LARGE SCALE GENOMIC DNA]</scope>
</reference>
<proteinExistence type="predicted"/>
<keyword evidence="2" id="KW-0732">Signal</keyword>
<evidence type="ECO:0000313" key="3">
    <source>
        <dbReference type="EMBL" id="GIY27935.1"/>
    </source>
</evidence>
<feature type="chain" id="PRO_5043607452" description="Secreted protein" evidence="2">
    <location>
        <begin position="25"/>
        <end position="79"/>
    </location>
</feature>
<gene>
    <name evidence="3" type="ORF">CEXT_747311</name>
</gene>
<dbReference type="AlphaFoldDB" id="A0AAV4S630"/>
<organism evidence="3 4">
    <name type="scientific">Caerostris extrusa</name>
    <name type="common">Bark spider</name>
    <name type="synonym">Caerostris bankana</name>
    <dbReference type="NCBI Taxonomy" id="172846"/>
    <lineage>
        <taxon>Eukaryota</taxon>
        <taxon>Metazoa</taxon>
        <taxon>Ecdysozoa</taxon>
        <taxon>Arthropoda</taxon>
        <taxon>Chelicerata</taxon>
        <taxon>Arachnida</taxon>
        <taxon>Araneae</taxon>
        <taxon>Araneomorphae</taxon>
        <taxon>Entelegynae</taxon>
        <taxon>Araneoidea</taxon>
        <taxon>Araneidae</taxon>
        <taxon>Caerostris</taxon>
    </lineage>
</organism>